<proteinExistence type="predicted"/>
<evidence type="ECO:0000313" key="2">
    <source>
        <dbReference type="Proteomes" id="UP001233999"/>
    </source>
</evidence>
<feature type="non-terminal residue" evidence="1">
    <location>
        <position position="61"/>
    </location>
</feature>
<gene>
    <name evidence="1" type="ORF">L9F63_007597</name>
</gene>
<evidence type="ECO:0000313" key="1">
    <source>
        <dbReference type="EMBL" id="KAJ9575527.1"/>
    </source>
</evidence>
<sequence>FSSSPLHLLTSSEKIPTTLVQVREFLAEQKCLQCEKSLESKGNVYKSTTLTRLTQRRVDLT</sequence>
<protein>
    <submittedName>
        <fullName evidence="1">Uncharacterized protein</fullName>
    </submittedName>
</protein>
<accession>A0AAD7Z890</accession>
<feature type="non-terminal residue" evidence="1">
    <location>
        <position position="1"/>
    </location>
</feature>
<dbReference type="AlphaFoldDB" id="A0AAD7Z890"/>
<keyword evidence="2" id="KW-1185">Reference proteome</keyword>
<comment type="caution">
    <text evidence="1">The sequence shown here is derived from an EMBL/GenBank/DDBJ whole genome shotgun (WGS) entry which is preliminary data.</text>
</comment>
<reference evidence="1" key="2">
    <citation type="submission" date="2023-05" db="EMBL/GenBank/DDBJ databases">
        <authorList>
            <person name="Fouks B."/>
        </authorList>
    </citation>
    <scope>NUCLEOTIDE SEQUENCE</scope>
    <source>
        <strain evidence="1">Stay&amp;Tobe</strain>
        <tissue evidence="1">Testes</tissue>
    </source>
</reference>
<dbReference type="Proteomes" id="UP001233999">
    <property type="component" value="Unassembled WGS sequence"/>
</dbReference>
<organism evidence="1 2">
    <name type="scientific">Diploptera punctata</name>
    <name type="common">Pacific beetle cockroach</name>
    <dbReference type="NCBI Taxonomy" id="6984"/>
    <lineage>
        <taxon>Eukaryota</taxon>
        <taxon>Metazoa</taxon>
        <taxon>Ecdysozoa</taxon>
        <taxon>Arthropoda</taxon>
        <taxon>Hexapoda</taxon>
        <taxon>Insecta</taxon>
        <taxon>Pterygota</taxon>
        <taxon>Neoptera</taxon>
        <taxon>Polyneoptera</taxon>
        <taxon>Dictyoptera</taxon>
        <taxon>Blattodea</taxon>
        <taxon>Blaberoidea</taxon>
        <taxon>Blaberidae</taxon>
        <taxon>Diplopterinae</taxon>
        <taxon>Diploptera</taxon>
    </lineage>
</organism>
<name>A0AAD7Z890_DIPPU</name>
<reference evidence="1" key="1">
    <citation type="journal article" date="2023" name="IScience">
        <title>Live-bearing cockroach genome reveals convergent evolutionary mechanisms linked to viviparity in insects and beyond.</title>
        <authorList>
            <person name="Fouks B."/>
            <person name="Harrison M.C."/>
            <person name="Mikhailova A.A."/>
            <person name="Marchal E."/>
            <person name="English S."/>
            <person name="Carruthers M."/>
            <person name="Jennings E.C."/>
            <person name="Chiamaka E.L."/>
            <person name="Frigard R.A."/>
            <person name="Pippel M."/>
            <person name="Attardo G.M."/>
            <person name="Benoit J.B."/>
            <person name="Bornberg-Bauer E."/>
            <person name="Tobe S.S."/>
        </authorList>
    </citation>
    <scope>NUCLEOTIDE SEQUENCE</scope>
    <source>
        <tissue evidence="1">Testes</tissue>
    </source>
</reference>
<dbReference type="EMBL" id="JASPKZ010009832">
    <property type="protein sequence ID" value="KAJ9575527.1"/>
    <property type="molecule type" value="Genomic_DNA"/>
</dbReference>